<dbReference type="EMBL" id="JACIIV010000026">
    <property type="protein sequence ID" value="MBB6228887.1"/>
    <property type="molecule type" value="Genomic_DNA"/>
</dbReference>
<dbReference type="InterPro" id="IPR052173">
    <property type="entry name" value="Beta-lactam_resp_regulator"/>
</dbReference>
<comment type="caution">
    <text evidence="4">The sequence shown here is derived from an EMBL/GenBank/DDBJ whole genome shotgun (WGS) entry which is preliminary data.</text>
</comment>
<keyword evidence="2" id="KW-0472">Membrane</keyword>
<dbReference type="Pfam" id="PF05569">
    <property type="entry name" value="Peptidase_M56"/>
    <property type="match status" value="1"/>
</dbReference>
<reference evidence="4 5" key="1">
    <citation type="submission" date="2020-08" db="EMBL/GenBank/DDBJ databases">
        <title>Genomic Encyclopedia of Type Strains, Phase IV (KMG-IV): sequencing the most valuable type-strain genomes for metagenomic binning, comparative biology and taxonomic classification.</title>
        <authorList>
            <person name="Goeker M."/>
        </authorList>
    </citation>
    <scope>NUCLEOTIDE SEQUENCE [LARGE SCALE GENOMIC DNA]</scope>
    <source>
        <strain evidence="4 5">DSM 102189</strain>
    </source>
</reference>
<dbReference type="CDD" id="cd07341">
    <property type="entry name" value="M56_BlaR1_MecR1_like"/>
    <property type="match status" value="1"/>
</dbReference>
<organism evidence="4 5">
    <name type="scientific">Polymorphobacter multimanifer</name>
    <dbReference type="NCBI Taxonomy" id="1070431"/>
    <lineage>
        <taxon>Bacteria</taxon>
        <taxon>Pseudomonadati</taxon>
        <taxon>Pseudomonadota</taxon>
        <taxon>Alphaproteobacteria</taxon>
        <taxon>Sphingomonadales</taxon>
        <taxon>Sphingosinicellaceae</taxon>
        <taxon>Polymorphobacter</taxon>
    </lineage>
</organism>
<feature type="transmembrane region" description="Helical" evidence="2">
    <location>
        <begin position="93"/>
        <end position="111"/>
    </location>
</feature>
<proteinExistence type="predicted"/>
<evidence type="ECO:0000259" key="3">
    <source>
        <dbReference type="Pfam" id="PF05569"/>
    </source>
</evidence>
<evidence type="ECO:0000313" key="4">
    <source>
        <dbReference type="EMBL" id="MBB6228887.1"/>
    </source>
</evidence>
<feature type="compositionally biased region" description="Pro residues" evidence="1">
    <location>
        <begin position="303"/>
        <end position="324"/>
    </location>
</feature>
<gene>
    <name evidence="4" type="ORF">FHS79_003080</name>
</gene>
<dbReference type="InterPro" id="IPR008756">
    <property type="entry name" value="Peptidase_M56"/>
</dbReference>
<keyword evidence="2" id="KW-0812">Transmembrane</keyword>
<evidence type="ECO:0000256" key="2">
    <source>
        <dbReference type="SAM" id="Phobius"/>
    </source>
</evidence>
<feature type="region of interest" description="Disordered" evidence="1">
    <location>
        <begin position="299"/>
        <end position="325"/>
    </location>
</feature>
<name>A0A841L8C3_9SPHN</name>
<feature type="transmembrane region" description="Helical" evidence="2">
    <location>
        <begin position="6"/>
        <end position="22"/>
    </location>
</feature>
<feature type="domain" description="Peptidase M56" evidence="3">
    <location>
        <begin position="5"/>
        <end position="269"/>
    </location>
</feature>
<accession>A0A841L8C3</accession>
<dbReference type="PANTHER" id="PTHR34978">
    <property type="entry name" value="POSSIBLE SENSOR-TRANSDUCER PROTEIN BLAR"/>
    <property type="match status" value="1"/>
</dbReference>
<dbReference type="Proteomes" id="UP000538147">
    <property type="component" value="Unassembled WGS sequence"/>
</dbReference>
<keyword evidence="2" id="KW-1133">Transmembrane helix</keyword>
<dbReference type="PANTHER" id="PTHR34978:SF3">
    <property type="entry name" value="SLR0241 PROTEIN"/>
    <property type="match status" value="1"/>
</dbReference>
<sequence length="464" mass="49776">MIDWLLETLIMTTLLMALVLLLRRPVARSFGAHAAYALWLLPAARAVLPVLPGWRPWLIPADASAIARPDALTIGLVSPEAVAALPPEAGTDWGLILLIGWIAGTLVFAGLQRIRYRRFIEATLAQAEPLTRIADIDVLMSPAVHGPMAAGLWQRRILLPTDFQSRYTPEERRLALLHEGAHHDRRDLWANALGLGVLALHWWNPVAHFAWKAFRADQELACDATVLAGADGSARAAYASAILKSATPRTPAAACALNHVSQLKERLGMMKPVFGPVRQLAGGLAVAGAIVLGLAATASGAQPAPPTPPESPRAPQPPAPPAPPEALLTPVIVTTTTTTAPGKPVRIVRTVVQPRDAEPLELDQQAIERDIEAALAEVDAANVEISRDGRQRRVVIHNVNGITDASFAIDAAAIAAEARATAARSIAQTRAEIAADSEMPQDIRDRVLASLDKAIRRMERRSMK</sequence>
<evidence type="ECO:0000256" key="1">
    <source>
        <dbReference type="SAM" id="MobiDB-lite"/>
    </source>
</evidence>
<dbReference type="RefSeq" id="WP_184202044.1">
    <property type="nucleotide sequence ID" value="NZ_BMOX01000014.1"/>
</dbReference>
<evidence type="ECO:0000313" key="5">
    <source>
        <dbReference type="Proteomes" id="UP000538147"/>
    </source>
</evidence>
<keyword evidence="5" id="KW-1185">Reference proteome</keyword>
<dbReference type="AlphaFoldDB" id="A0A841L8C3"/>
<protein>
    <submittedName>
        <fullName evidence="4">Beta-lactamase regulating signal transducer with metallopeptidase domain</fullName>
    </submittedName>
</protein>
<feature type="transmembrane region" description="Helical" evidence="2">
    <location>
        <begin position="34"/>
        <end position="54"/>
    </location>
</feature>